<keyword evidence="2" id="KW-0812">Transmembrane</keyword>
<accession>A0ABP7LJR5</accession>
<proteinExistence type="predicted"/>
<evidence type="ECO:0000313" key="5">
    <source>
        <dbReference type="Proteomes" id="UP001501000"/>
    </source>
</evidence>
<name>A0ABP7LJR5_9ACTN</name>
<keyword evidence="3" id="KW-0732">Signal</keyword>
<feature type="region of interest" description="Disordered" evidence="1">
    <location>
        <begin position="367"/>
        <end position="460"/>
    </location>
</feature>
<protein>
    <submittedName>
        <fullName evidence="4">Uncharacterized protein</fullName>
    </submittedName>
</protein>
<feature type="compositionally biased region" description="Pro residues" evidence="1">
    <location>
        <begin position="438"/>
        <end position="448"/>
    </location>
</feature>
<feature type="compositionally biased region" description="Low complexity" evidence="1">
    <location>
        <begin position="367"/>
        <end position="406"/>
    </location>
</feature>
<dbReference type="Proteomes" id="UP001501000">
    <property type="component" value="Unassembled WGS sequence"/>
</dbReference>
<evidence type="ECO:0000256" key="2">
    <source>
        <dbReference type="SAM" id="Phobius"/>
    </source>
</evidence>
<organism evidence="4 5">
    <name type="scientific">Streptomyces gulbargensis</name>
    <dbReference type="NCBI Taxonomy" id="364901"/>
    <lineage>
        <taxon>Bacteria</taxon>
        <taxon>Bacillati</taxon>
        <taxon>Actinomycetota</taxon>
        <taxon>Actinomycetes</taxon>
        <taxon>Kitasatosporales</taxon>
        <taxon>Streptomycetaceae</taxon>
        <taxon>Streptomyces</taxon>
    </lineage>
</organism>
<keyword evidence="5" id="KW-1185">Reference proteome</keyword>
<dbReference type="EMBL" id="BAABAJ010000002">
    <property type="protein sequence ID" value="GAA3901710.1"/>
    <property type="molecule type" value="Genomic_DNA"/>
</dbReference>
<feature type="compositionally biased region" description="Pro residues" evidence="1">
    <location>
        <begin position="407"/>
        <end position="422"/>
    </location>
</feature>
<feature type="region of interest" description="Disordered" evidence="1">
    <location>
        <begin position="76"/>
        <end position="105"/>
    </location>
</feature>
<feature type="compositionally biased region" description="Low complexity" evidence="1">
    <location>
        <begin position="423"/>
        <end position="437"/>
    </location>
</feature>
<feature type="transmembrane region" description="Helical" evidence="2">
    <location>
        <begin position="465"/>
        <end position="486"/>
    </location>
</feature>
<evidence type="ECO:0000313" key="4">
    <source>
        <dbReference type="EMBL" id="GAA3901710.1"/>
    </source>
</evidence>
<comment type="caution">
    <text evidence="4">The sequence shown here is derived from an EMBL/GenBank/DDBJ whole genome shotgun (WGS) entry which is preliminary data.</text>
</comment>
<evidence type="ECO:0000256" key="3">
    <source>
        <dbReference type="SAM" id="SignalP"/>
    </source>
</evidence>
<keyword evidence="2" id="KW-0472">Membrane</keyword>
<feature type="chain" id="PRO_5046302608" evidence="3">
    <location>
        <begin position="23"/>
        <end position="492"/>
    </location>
</feature>
<reference evidence="5" key="1">
    <citation type="journal article" date="2019" name="Int. J. Syst. Evol. Microbiol.">
        <title>The Global Catalogue of Microorganisms (GCM) 10K type strain sequencing project: providing services to taxonomists for standard genome sequencing and annotation.</title>
        <authorList>
            <consortium name="The Broad Institute Genomics Platform"/>
            <consortium name="The Broad Institute Genome Sequencing Center for Infectious Disease"/>
            <person name="Wu L."/>
            <person name="Ma J."/>
        </authorList>
    </citation>
    <scope>NUCLEOTIDE SEQUENCE [LARGE SCALE GENOMIC DNA]</scope>
    <source>
        <strain evidence="5">JCM 16956</strain>
    </source>
</reference>
<feature type="signal peptide" evidence="3">
    <location>
        <begin position="1"/>
        <end position="22"/>
    </location>
</feature>
<keyword evidence="2" id="KW-1133">Transmembrane helix</keyword>
<sequence length="492" mass="47538">MLAAVVLAASALPLAAAAPVTADSPPPAPAPAVTPSSADVVEPFGRRYGATLYGDFTTAGASVMRCAGAPAPCAADGRVPPGAKPPVRERADPAGLSSGGKAPKYGSGTAGIRVPAGAKVAYARLFWGGHDGTYGAADGRWLRRCAASGTDAVPSPGEPATTAPLLRVGTGRAAPVSVDSMVTGPVKTPGPHFYTGESDVTAAFAGVSGPGATPVAVGNVWAPNGAGCAAGWSLTVVYAFPGPDAKAGRERRDVRVYGGHVLQRPASRATTLTVDGLAGGGGTVRAALTAFGGVAPGDRFLVDGRSAAASRTGLPGVLPGLDVGTFELPEGTMPRDATSVELSFAPDGDTYVPSALALSVPAPDAVGTGTAGAPAAAPSPAGGTASASGAPPAPTPTASRSGTPAASPTPTPTPTPSAPPGPTRTAYPPGSGISPAPAGAPGPGPRDVPPAGGAMASTGGDGERLWLLGGLALALAATGLVAKAALRGRRDL</sequence>
<gene>
    <name evidence="4" type="ORF">GCM10022244_09870</name>
</gene>
<evidence type="ECO:0000256" key="1">
    <source>
        <dbReference type="SAM" id="MobiDB-lite"/>
    </source>
</evidence>